<keyword evidence="2" id="KW-1185">Reference proteome</keyword>
<reference evidence="2" key="1">
    <citation type="submission" date="2015-01" db="EMBL/GenBank/DDBJ databases">
        <title>Comparative genome analysis of Bacillus coagulans HM-08, Clostridium butyricum HM-68, Bacillus subtilis HM-66 and Bacillus paralicheniformis BL-09.</title>
        <authorList>
            <person name="Zhang H."/>
        </authorList>
    </citation>
    <scope>NUCLEOTIDE SEQUENCE [LARGE SCALE GENOMIC DNA]</scope>
    <source>
        <strain evidence="2">HM-08</strain>
    </source>
</reference>
<name>A0AAN0T3Y2_HEYCO</name>
<sequence length="37" mass="4124">MTVIWIIAKPVVYGIYVKNAVLRKRTDALKDGACSMV</sequence>
<dbReference type="AlphaFoldDB" id="A0AAN0T3Y2"/>
<organism evidence="1 2">
    <name type="scientific">Heyndrickxia coagulans</name>
    <name type="common">Weizmannia coagulans</name>
    <dbReference type="NCBI Taxonomy" id="1398"/>
    <lineage>
        <taxon>Bacteria</taxon>
        <taxon>Bacillati</taxon>
        <taxon>Bacillota</taxon>
        <taxon>Bacilli</taxon>
        <taxon>Bacillales</taxon>
        <taxon>Bacillaceae</taxon>
        <taxon>Heyndrickxia</taxon>
    </lineage>
</organism>
<evidence type="ECO:0000313" key="2">
    <source>
        <dbReference type="Proteomes" id="UP000032024"/>
    </source>
</evidence>
<gene>
    <name evidence="1" type="ORF">SB48_HM08orf02389</name>
</gene>
<accession>A0AAN0T3Y2</accession>
<proteinExistence type="predicted"/>
<evidence type="ECO:0000313" key="1">
    <source>
        <dbReference type="EMBL" id="AJO22307.1"/>
    </source>
</evidence>
<dbReference type="Proteomes" id="UP000032024">
    <property type="component" value="Chromosome"/>
</dbReference>
<protein>
    <submittedName>
        <fullName evidence="1">Uncharacterized protein</fullName>
    </submittedName>
</protein>
<dbReference type="EMBL" id="CP010525">
    <property type="protein sequence ID" value="AJO22307.1"/>
    <property type="molecule type" value="Genomic_DNA"/>
</dbReference>